<dbReference type="Proteomes" id="UP001061302">
    <property type="component" value="Chromosome"/>
</dbReference>
<accession>A0ABY6DRP0</accession>
<organism evidence="1 2">
    <name type="scientific">Chitiniphilus purpureus</name>
    <dbReference type="NCBI Taxonomy" id="2981137"/>
    <lineage>
        <taxon>Bacteria</taxon>
        <taxon>Pseudomonadati</taxon>
        <taxon>Pseudomonadota</taxon>
        <taxon>Betaproteobacteria</taxon>
        <taxon>Neisseriales</taxon>
        <taxon>Chitinibacteraceae</taxon>
        <taxon>Chitiniphilus</taxon>
    </lineage>
</organism>
<name>A0ABY6DRP0_9NEIS</name>
<evidence type="ECO:0000313" key="1">
    <source>
        <dbReference type="EMBL" id="UXY16697.1"/>
    </source>
</evidence>
<sequence>MHAPTTPQAAAARDALLAAVHAMPARHVVPDMLPLPENIIARSLELDCRREQAWQLSAAYETPRRSVERPLPKRQRDALHDLASELYSFAEAIQPRLQALALANVAGLELHQLRGVLVSIGLLLAALDRRLDQDECARSRGMVHSPFTRAEPDQEERAA</sequence>
<reference evidence="1" key="1">
    <citation type="submission" date="2022-10" db="EMBL/GenBank/DDBJ databases">
        <title>Chitiniphilus purpureus sp. nov., a novel chitin-degrading bacterium isolated from crawfish pond sediment.</title>
        <authorList>
            <person name="Li K."/>
        </authorList>
    </citation>
    <scope>NUCLEOTIDE SEQUENCE</scope>
    <source>
        <strain evidence="1">CD1</strain>
    </source>
</reference>
<proteinExistence type="predicted"/>
<keyword evidence="2" id="KW-1185">Reference proteome</keyword>
<dbReference type="RefSeq" id="WP_263126082.1">
    <property type="nucleotide sequence ID" value="NZ_CP106753.1"/>
</dbReference>
<dbReference type="EMBL" id="CP106753">
    <property type="protein sequence ID" value="UXY16697.1"/>
    <property type="molecule type" value="Genomic_DNA"/>
</dbReference>
<evidence type="ECO:0000313" key="2">
    <source>
        <dbReference type="Proteomes" id="UP001061302"/>
    </source>
</evidence>
<protein>
    <submittedName>
        <fullName evidence="1">Uncharacterized protein</fullName>
    </submittedName>
</protein>
<gene>
    <name evidence="1" type="ORF">N8I74_06660</name>
</gene>